<evidence type="ECO:0000313" key="3">
    <source>
        <dbReference type="EMBL" id="KAJ8929730.1"/>
    </source>
</evidence>
<protein>
    <recommendedName>
        <fullName evidence="2">Peptidase C1A papain C-terminal domain-containing protein</fullName>
    </recommendedName>
</protein>
<dbReference type="Gene3D" id="3.90.70.10">
    <property type="entry name" value="Cysteine proteinases"/>
    <property type="match status" value="1"/>
</dbReference>
<dbReference type="InterPro" id="IPR000668">
    <property type="entry name" value="Peptidase_C1A_C"/>
</dbReference>
<evidence type="ECO:0000313" key="4">
    <source>
        <dbReference type="Proteomes" id="UP001162156"/>
    </source>
</evidence>
<dbReference type="EMBL" id="JANEYF010004899">
    <property type="protein sequence ID" value="KAJ8929730.1"/>
    <property type="molecule type" value="Genomic_DNA"/>
</dbReference>
<feature type="domain" description="Peptidase C1A papain C-terminal" evidence="2">
    <location>
        <begin position="55"/>
        <end position="117"/>
    </location>
</feature>
<dbReference type="PANTHER" id="PTHR12411">
    <property type="entry name" value="CYSTEINE PROTEASE FAMILY C1-RELATED"/>
    <property type="match status" value="1"/>
</dbReference>
<dbReference type="GO" id="GO:0008234">
    <property type="term" value="F:cysteine-type peptidase activity"/>
    <property type="evidence" value="ECO:0007669"/>
    <property type="project" value="InterPro"/>
</dbReference>
<reference evidence="3" key="1">
    <citation type="journal article" date="2023" name="Insect Mol. Biol.">
        <title>Genome sequencing provides insights into the evolution of gene families encoding plant cell wall-degrading enzymes in longhorned beetles.</title>
        <authorList>
            <person name="Shin N.R."/>
            <person name="Okamura Y."/>
            <person name="Kirsch R."/>
            <person name="Pauchet Y."/>
        </authorList>
    </citation>
    <scope>NUCLEOTIDE SEQUENCE</scope>
    <source>
        <strain evidence="3">RBIC_L_NR</strain>
    </source>
</reference>
<evidence type="ECO:0000259" key="2">
    <source>
        <dbReference type="Pfam" id="PF00112"/>
    </source>
</evidence>
<sequence>MEQRKFLYRLKIYLLAVIFVDLGVMEEILQQLGSTGIKQVLFLVDSTILMRVLRVYQKSKDAVDEGAHDVKMIGWGVENNTPYWLLVNSWNDEWGDNGYFKILRGENHCGIESNIVAGLPKLEN</sequence>
<comment type="similarity">
    <text evidence="1">Belongs to the peptidase C1 family.</text>
</comment>
<dbReference type="AlphaFoldDB" id="A0AAV8WTX1"/>
<accession>A0AAV8WTX1</accession>
<dbReference type="InterPro" id="IPR038765">
    <property type="entry name" value="Papain-like_cys_pep_sf"/>
</dbReference>
<comment type="caution">
    <text evidence="3">The sequence shown here is derived from an EMBL/GenBank/DDBJ whole genome shotgun (WGS) entry which is preliminary data.</text>
</comment>
<dbReference type="GO" id="GO:0006508">
    <property type="term" value="P:proteolysis"/>
    <property type="evidence" value="ECO:0007669"/>
    <property type="project" value="InterPro"/>
</dbReference>
<name>A0AAV8WTX1_9CUCU</name>
<evidence type="ECO:0000256" key="1">
    <source>
        <dbReference type="ARBA" id="ARBA00008455"/>
    </source>
</evidence>
<dbReference type="Proteomes" id="UP001162156">
    <property type="component" value="Unassembled WGS sequence"/>
</dbReference>
<organism evidence="3 4">
    <name type="scientific">Rhamnusium bicolor</name>
    <dbReference type="NCBI Taxonomy" id="1586634"/>
    <lineage>
        <taxon>Eukaryota</taxon>
        <taxon>Metazoa</taxon>
        <taxon>Ecdysozoa</taxon>
        <taxon>Arthropoda</taxon>
        <taxon>Hexapoda</taxon>
        <taxon>Insecta</taxon>
        <taxon>Pterygota</taxon>
        <taxon>Neoptera</taxon>
        <taxon>Endopterygota</taxon>
        <taxon>Coleoptera</taxon>
        <taxon>Polyphaga</taxon>
        <taxon>Cucujiformia</taxon>
        <taxon>Chrysomeloidea</taxon>
        <taxon>Cerambycidae</taxon>
        <taxon>Lepturinae</taxon>
        <taxon>Rhagiini</taxon>
        <taxon>Rhamnusium</taxon>
    </lineage>
</organism>
<dbReference type="InterPro" id="IPR013128">
    <property type="entry name" value="Peptidase_C1A"/>
</dbReference>
<dbReference type="Pfam" id="PF00112">
    <property type="entry name" value="Peptidase_C1"/>
    <property type="match status" value="1"/>
</dbReference>
<proteinExistence type="inferred from homology"/>
<gene>
    <name evidence="3" type="ORF">NQ314_017545</name>
</gene>
<keyword evidence="4" id="KW-1185">Reference proteome</keyword>
<dbReference type="SUPFAM" id="SSF54001">
    <property type="entry name" value="Cysteine proteinases"/>
    <property type="match status" value="1"/>
</dbReference>